<organism evidence="1 2">
    <name type="scientific">Prunus armeniaca</name>
    <name type="common">Apricot</name>
    <name type="synonym">Armeniaca vulgaris</name>
    <dbReference type="NCBI Taxonomy" id="36596"/>
    <lineage>
        <taxon>Eukaryota</taxon>
        <taxon>Viridiplantae</taxon>
        <taxon>Streptophyta</taxon>
        <taxon>Embryophyta</taxon>
        <taxon>Tracheophyta</taxon>
        <taxon>Spermatophyta</taxon>
        <taxon>Magnoliopsida</taxon>
        <taxon>eudicotyledons</taxon>
        <taxon>Gunneridae</taxon>
        <taxon>Pentapetalae</taxon>
        <taxon>rosids</taxon>
        <taxon>fabids</taxon>
        <taxon>Rosales</taxon>
        <taxon>Rosaceae</taxon>
        <taxon>Amygdaloideae</taxon>
        <taxon>Amygdaleae</taxon>
        <taxon>Prunus</taxon>
    </lineage>
</organism>
<evidence type="ECO:0000313" key="1">
    <source>
        <dbReference type="EMBL" id="CAB4273659.1"/>
    </source>
</evidence>
<proteinExistence type="predicted"/>
<dbReference type="AlphaFoldDB" id="A0A6J5UBF6"/>
<sequence length="72" mass="8272">MVVAKKKEEEPEPYELSGSSVELTLLDHHVVEVLVVGDGDEGVEIFVGELVSRRRRSGCRRGRRAWRRKRRA</sequence>
<dbReference type="Proteomes" id="UP000507222">
    <property type="component" value="Unassembled WGS sequence"/>
</dbReference>
<dbReference type="EMBL" id="CAEKDK010000003">
    <property type="protein sequence ID" value="CAB4273659.1"/>
    <property type="molecule type" value="Genomic_DNA"/>
</dbReference>
<evidence type="ECO:0000313" key="2">
    <source>
        <dbReference type="Proteomes" id="UP000507222"/>
    </source>
</evidence>
<reference evidence="1 2" key="1">
    <citation type="submission" date="2020-05" db="EMBL/GenBank/DDBJ databases">
        <authorList>
            <person name="Campoy J."/>
            <person name="Schneeberger K."/>
            <person name="Spophaly S."/>
        </authorList>
    </citation>
    <scope>NUCLEOTIDE SEQUENCE [LARGE SCALE GENOMIC DNA]</scope>
    <source>
        <strain evidence="1">PruArmRojPasFocal</strain>
    </source>
</reference>
<name>A0A6J5UBF6_PRUAR</name>
<gene>
    <name evidence="1" type="ORF">CURHAP_LOCUS21668</name>
</gene>
<protein>
    <submittedName>
        <fullName evidence="1">Uncharacterized protein</fullName>
    </submittedName>
</protein>
<accession>A0A6J5UBF6</accession>